<evidence type="ECO:0000313" key="2">
    <source>
        <dbReference type="EMBL" id="RUO19419.1"/>
    </source>
</evidence>
<gene>
    <name evidence="1" type="ORF">B0I24_11661</name>
    <name evidence="2" type="ORF">CWE07_13130</name>
</gene>
<reference evidence="1 3" key="2">
    <citation type="submission" date="2018-06" db="EMBL/GenBank/DDBJ databases">
        <title>Genomic Encyclopedia of Type Strains, Phase III (KMG-III): the genomes of soil and plant-associated and newly described type strains.</title>
        <authorList>
            <person name="Whitman W."/>
        </authorList>
    </citation>
    <scope>NUCLEOTIDE SEQUENCE [LARGE SCALE GENOMIC DNA]</scope>
    <source>
        <strain evidence="1 3">CGMCC 1.15366</strain>
    </source>
</reference>
<dbReference type="RefSeq" id="WP_111570345.1">
    <property type="nucleotide sequence ID" value="NZ_PIPK01000016.1"/>
</dbReference>
<evidence type="ECO:0000313" key="4">
    <source>
        <dbReference type="Proteomes" id="UP000287865"/>
    </source>
</evidence>
<protein>
    <submittedName>
        <fullName evidence="1">Uncharacterized protein</fullName>
    </submittedName>
</protein>
<dbReference type="OrthoDB" id="9956537at2"/>
<proteinExistence type="predicted"/>
<keyword evidence="4" id="KW-1185">Reference proteome</keyword>
<sequence>MPGLLTLFTSDITKQEIAEAQRALHLRKKLVHARHRMLYTHTKQSLASKKALIAAVSAGFVVGQVSKSGRCQHCDAKGQNQQAQKEPLDFSDLLRRGLKIYSLVQTASSLTGFLQPD</sequence>
<dbReference type="EMBL" id="QLMD01000016">
    <property type="protein sequence ID" value="RAJ93703.1"/>
    <property type="molecule type" value="Genomic_DNA"/>
</dbReference>
<dbReference type="Proteomes" id="UP000287865">
    <property type="component" value="Unassembled WGS sequence"/>
</dbReference>
<comment type="caution">
    <text evidence="1">The sequence shown here is derived from an EMBL/GenBank/DDBJ whole genome shotgun (WGS) entry which is preliminary data.</text>
</comment>
<name>A0A327WNF5_9GAMM</name>
<evidence type="ECO:0000313" key="3">
    <source>
        <dbReference type="Proteomes" id="UP000249203"/>
    </source>
</evidence>
<dbReference type="EMBL" id="PIPK01000016">
    <property type="protein sequence ID" value="RUO19419.1"/>
    <property type="molecule type" value="Genomic_DNA"/>
</dbReference>
<reference evidence="2 4" key="1">
    <citation type="journal article" date="2018" name="Front. Microbiol.">
        <title>Genome-Based Analysis Reveals the Taxonomy and Diversity of the Family Idiomarinaceae.</title>
        <authorList>
            <person name="Liu Y."/>
            <person name="Lai Q."/>
            <person name="Shao Z."/>
        </authorList>
    </citation>
    <scope>NUCLEOTIDE SEQUENCE [LARGE SCALE GENOMIC DNA]</scope>
    <source>
        <strain evidence="2 4">CF12-14</strain>
    </source>
</reference>
<evidence type="ECO:0000313" key="1">
    <source>
        <dbReference type="EMBL" id="RAJ93703.1"/>
    </source>
</evidence>
<organism evidence="1 3">
    <name type="scientific">Aliidiomarina maris</name>
    <dbReference type="NCBI Taxonomy" id="531312"/>
    <lineage>
        <taxon>Bacteria</taxon>
        <taxon>Pseudomonadati</taxon>
        <taxon>Pseudomonadota</taxon>
        <taxon>Gammaproteobacteria</taxon>
        <taxon>Alteromonadales</taxon>
        <taxon>Idiomarinaceae</taxon>
        <taxon>Aliidiomarina</taxon>
    </lineage>
</organism>
<accession>A0A327WNF5</accession>
<dbReference type="Proteomes" id="UP000249203">
    <property type="component" value="Unassembled WGS sequence"/>
</dbReference>
<dbReference type="AlphaFoldDB" id="A0A327WNF5"/>